<dbReference type="InterPro" id="IPR025836">
    <property type="entry name" value="Zn_knuckle_CX2CX4HX4C"/>
</dbReference>
<reference evidence="4 5" key="1">
    <citation type="journal article" date="2020" name="bioRxiv">
        <title>Sequence and annotation of 42 cannabis genomes reveals extensive copy number variation in cannabinoid synthesis and pathogen resistance genes.</title>
        <authorList>
            <person name="Mckernan K.J."/>
            <person name="Helbert Y."/>
            <person name="Kane L.T."/>
            <person name="Ebling H."/>
            <person name="Zhang L."/>
            <person name="Liu B."/>
            <person name="Eaton Z."/>
            <person name="Mclaughlin S."/>
            <person name="Kingan S."/>
            <person name="Baybayan P."/>
            <person name="Concepcion G."/>
            <person name="Jordan M."/>
            <person name="Riva A."/>
            <person name="Barbazuk W."/>
            <person name="Harkins T."/>
        </authorList>
    </citation>
    <scope>NUCLEOTIDE SEQUENCE [LARGE SCALE GENOMIC DNA]</scope>
    <source>
        <strain evidence="5">cv. Jamaican Lion 4</strain>
        <tissue evidence="4">Leaf</tissue>
    </source>
</reference>
<dbReference type="AlphaFoldDB" id="A0A7J6FET8"/>
<feature type="compositionally biased region" description="Polar residues" evidence="1">
    <location>
        <begin position="302"/>
        <end position="318"/>
    </location>
</feature>
<feature type="domain" description="DUF4283" evidence="2">
    <location>
        <begin position="44"/>
        <end position="120"/>
    </location>
</feature>
<evidence type="ECO:0000313" key="5">
    <source>
        <dbReference type="Proteomes" id="UP000583929"/>
    </source>
</evidence>
<proteinExistence type="predicted"/>
<dbReference type="PANTHER" id="PTHR31286:SF153">
    <property type="entry name" value="DUF4283 DOMAIN PROTEIN"/>
    <property type="match status" value="1"/>
</dbReference>
<dbReference type="Pfam" id="PF14392">
    <property type="entry name" value="zf-CCHC_4"/>
    <property type="match status" value="1"/>
</dbReference>
<dbReference type="InterPro" id="IPR025558">
    <property type="entry name" value="DUF4283"/>
</dbReference>
<evidence type="ECO:0000256" key="1">
    <source>
        <dbReference type="SAM" id="MobiDB-lite"/>
    </source>
</evidence>
<evidence type="ECO:0000259" key="2">
    <source>
        <dbReference type="Pfam" id="PF14111"/>
    </source>
</evidence>
<name>A0A7J6FET8_CANSA</name>
<accession>A0A7J6FET8</accession>
<feature type="region of interest" description="Disordered" evidence="1">
    <location>
        <begin position="293"/>
        <end position="342"/>
    </location>
</feature>
<evidence type="ECO:0000313" key="4">
    <source>
        <dbReference type="EMBL" id="KAF4369212.1"/>
    </source>
</evidence>
<gene>
    <name evidence="4" type="ORF">G4B88_009510</name>
</gene>
<dbReference type="Pfam" id="PF14111">
    <property type="entry name" value="DUF4283"/>
    <property type="match status" value="1"/>
</dbReference>
<keyword evidence="5" id="KW-1185">Reference proteome</keyword>
<dbReference type="Proteomes" id="UP000583929">
    <property type="component" value="Unassembled WGS sequence"/>
</dbReference>
<comment type="caution">
    <text evidence="4">The sequence shown here is derived from an EMBL/GenBank/DDBJ whole genome shotgun (WGS) entry which is preliminary data.</text>
</comment>
<dbReference type="EMBL" id="JAATIQ010000224">
    <property type="protein sequence ID" value="KAF4369212.1"/>
    <property type="molecule type" value="Genomic_DNA"/>
</dbReference>
<dbReference type="PANTHER" id="PTHR31286">
    <property type="entry name" value="GLYCINE-RICH CELL WALL STRUCTURAL PROTEIN 1.8-LIKE"/>
    <property type="match status" value="1"/>
</dbReference>
<evidence type="ECO:0000259" key="3">
    <source>
        <dbReference type="Pfam" id="PF14392"/>
    </source>
</evidence>
<evidence type="ECO:0008006" key="6">
    <source>
        <dbReference type="Google" id="ProtNLM"/>
    </source>
</evidence>
<feature type="domain" description="Zinc knuckle CX2CX4HX4C" evidence="3">
    <location>
        <begin position="183"/>
        <end position="229"/>
    </location>
</feature>
<dbReference type="InterPro" id="IPR040256">
    <property type="entry name" value="At4g02000-like"/>
</dbReference>
<sequence>MASSSRLPNDIEDICANLCLEEEEDDIITLGQSIQKVDEGVDTRWCLVGTFVQDHQMDFDTIQHQLASLWKPGMGMFCKELGQNRYLFQFFHDVDINRVIEGSPWTCLRKLLIFNRLTKNDDPRTIPLNKLDIWIQIFDMQPGYMSARVVQDVGNRIGVFIESDPNNFKGFWRNYLRIRVTINIEKPLRRKMKISPEGEDSFWVHFKYERAPTFCFICGIIGHTENFCAKLFQTPLDQIVKPYGIWMKATPIQQNKYIGSKWLRNVGWEPGLAPGGSTFNRNASATNMVTDSDAELDETSNDPRLNSNPINQGGNQDMITGMRIGNHNTDFSPSQPPAASFNVNGMKKQGLIITDIKRRRTEDMVDAEVEVISVDDSVGTSVSILNDPWLPAEMDGFIHSSHPALLQQAVSSLLQQDVKDWDIDILNDLFNDRDKDLILQLQLSPTTFEDSWYWLNDRAETWTPRAALPDGSRFLDHEASHSTAFAVLQATLAPPGTVNRAEFCKNPIAQVKTEEHNDRSTRYAARNHIETIIRLLLIIKGPSKHPLFNSSFFWVYLKFNTGSIAIAVLINALSRNGTLASKPQADPPKISSEPSPDITILTPKDLIFLDIRNIGVAARIVKEWSCVPHCLAALVPAKCLAVMEATSDESKPPESRTPKGTSVINLLITACMCYNLTSSKAFLRTSGSYGVDGTASENHGGLYQRLNPPCLLEYK</sequence>
<protein>
    <recommendedName>
        <fullName evidence="6">Zinc knuckle CX2CX4HX4C domain-containing protein</fullName>
    </recommendedName>
</protein>
<organism evidence="4 5">
    <name type="scientific">Cannabis sativa</name>
    <name type="common">Hemp</name>
    <name type="synonym">Marijuana</name>
    <dbReference type="NCBI Taxonomy" id="3483"/>
    <lineage>
        <taxon>Eukaryota</taxon>
        <taxon>Viridiplantae</taxon>
        <taxon>Streptophyta</taxon>
        <taxon>Embryophyta</taxon>
        <taxon>Tracheophyta</taxon>
        <taxon>Spermatophyta</taxon>
        <taxon>Magnoliopsida</taxon>
        <taxon>eudicotyledons</taxon>
        <taxon>Gunneridae</taxon>
        <taxon>Pentapetalae</taxon>
        <taxon>rosids</taxon>
        <taxon>fabids</taxon>
        <taxon>Rosales</taxon>
        <taxon>Cannabaceae</taxon>
        <taxon>Cannabis</taxon>
    </lineage>
</organism>